<protein>
    <submittedName>
        <fullName evidence="1">Uncharacterized protein</fullName>
    </submittedName>
</protein>
<name>A0A0A9B7V8_ARUDO</name>
<sequence>MVRVSRAITRMMAVAATRQRSTLLRSAHSRHVTPLTEGQVKSIVMEMLESGKYGCFKGCVKAGCKHGSPHSGYKGSDGFNMRGLFKNAFRASTSLVMFGSIWAYIDKANDLTKEQIIGHILLNQLEEENGEKQREREAYLKSRQEAAMPAQRRKWLWF</sequence>
<proteinExistence type="predicted"/>
<dbReference type="AlphaFoldDB" id="A0A0A9B7V8"/>
<reference evidence="1" key="1">
    <citation type="submission" date="2014-09" db="EMBL/GenBank/DDBJ databases">
        <authorList>
            <person name="Magalhaes I.L.F."/>
            <person name="Oliveira U."/>
            <person name="Santos F.R."/>
            <person name="Vidigal T.H.D.A."/>
            <person name="Brescovit A.D."/>
            <person name="Santos A.J."/>
        </authorList>
    </citation>
    <scope>NUCLEOTIDE SEQUENCE</scope>
    <source>
        <tissue evidence="1">Shoot tissue taken approximately 20 cm above the soil surface</tissue>
    </source>
</reference>
<dbReference type="EMBL" id="GBRH01237836">
    <property type="protein sequence ID" value="JAD60059.1"/>
    <property type="molecule type" value="Transcribed_RNA"/>
</dbReference>
<organism evidence="1">
    <name type="scientific">Arundo donax</name>
    <name type="common">Giant reed</name>
    <name type="synonym">Donax arundinaceus</name>
    <dbReference type="NCBI Taxonomy" id="35708"/>
    <lineage>
        <taxon>Eukaryota</taxon>
        <taxon>Viridiplantae</taxon>
        <taxon>Streptophyta</taxon>
        <taxon>Embryophyta</taxon>
        <taxon>Tracheophyta</taxon>
        <taxon>Spermatophyta</taxon>
        <taxon>Magnoliopsida</taxon>
        <taxon>Liliopsida</taxon>
        <taxon>Poales</taxon>
        <taxon>Poaceae</taxon>
        <taxon>PACMAD clade</taxon>
        <taxon>Arundinoideae</taxon>
        <taxon>Arundineae</taxon>
        <taxon>Arundo</taxon>
    </lineage>
</organism>
<accession>A0A0A9B7V8</accession>
<evidence type="ECO:0000313" key="1">
    <source>
        <dbReference type="EMBL" id="JAD60059.1"/>
    </source>
</evidence>
<reference evidence="1" key="2">
    <citation type="journal article" date="2015" name="Data Brief">
        <title>Shoot transcriptome of the giant reed, Arundo donax.</title>
        <authorList>
            <person name="Barrero R.A."/>
            <person name="Guerrero F.D."/>
            <person name="Moolhuijzen P."/>
            <person name="Goolsby J.A."/>
            <person name="Tidwell J."/>
            <person name="Bellgard S.E."/>
            <person name="Bellgard M.I."/>
        </authorList>
    </citation>
    <scope>NUCLEOTIDE SEQUENCE</scope>
    <source>
        <tissue evidence="1">Shoot tissue taken approximately 20 cm above the soil surface</tissue>
    </source>
</reference>